<dbReference type="InterPro" id="IPR005220">
    <property type="entry name" value="CarO-like"/>
</dbReference>
<dbReference type="Gene3D" id="2.40.50.200">
    <property type="entry name" value="Bacterial OB-fold"/>
    <property type="match status" value="1"/>
</dbReference>
<organism evidence="3 4">
    <name type="scientific">Microbulbifer flavimaris</name>
    <dbReference type="NCBI Taxonomy" id="1781068"/>
    <lineage>
        <taxon>Bacteria</taxon>
        <taxon>Pseudomonadati</taxon>
        <taxon>Pseudomonadota</taxon>
        <taxon>Gammaproteobacteria</taxon>
        <taxon>Cellvibrionales</taxon>
        <taxon>Microbulbiferaceae</taxon>
        <taxon>Microbulbifer</taxon>
    </lineage>
</organism>
<sequence length="238" mass="26187">MIPHKTHRLATGIRSTLGSMAVGAAGLALSAAAMAVDPYAKSDDSWISISGKVVAAQDDRFALDFGEGVISVEMDDWDWYQEGRALLEGQEVIVYGRIDDDLYEIRSIEAASVHVDSLNSTFFASPVDEEDITNIYVGSYFAFPRTEGQEVSVTGMVKDIEGREFTLDTGVREMRIDTIGLGYNPLDDEGYQQIDAGDFVSVSGELDLDFFEQREIRADRVLTLSPESRTRPAPGTMH</sequence>
<dbReference type="Pfam" id="PF04076">
    <property type="entry name" value="BOF"/>
    <property type="match status" value="1"/>
</dbReference>
<accession>A0ABX4HZB7</accession>
<evidence type="ECO:0000313" key="3">
    <source>
        <dbReference type="EMBL" id="PCO04669.1"/>
    </source>
</evidence>
<reference evidence="3" key="1">
    <citation type="submission" date="2017-08" db="EMBL/GenBank/DDBJ databases">
        <title>Microbulbifer marisrubri sp. nov., a halophilic alphaproteobacterium isolated from marine sediment of the Yellow Sea, China.</title>
        <authorList>
            <person name="Zhang G."/>
            <person name="Xiong Q."/>
        </authorList>
    </citation>
    <scope>NUCLEOTIDE SEQUENCE [LARGE SCALE GENOMIC DNA]</scope>
    <source>
        <strain evidence="3">WRN-8</strain>
    </source>
</reference>
<proteinExistence type="predicted"/>
<protein>
    <recommendedName>
        <fullName evidence="5">Bacterial OB-fold domain-containing protein</fullName>
    </recommendedName>
</protein>
<feature type="chain" id="PRO_5045697476" description="Bacterial OB-fold domain-containing protein" evidence="2">
    <location>
        <begin position="36"/>
        <end position="238"/>
    </location>
</feature>
<dbReference type="SUPFAM" id="SSF101756">
    <property type="entry name" value="Hypothetical protein YgiW"/>
    <property type="match status" value="1"/>
</dbReference>
<dbReference type="InterPro" id="IPR036700">
    <property type="entry name" value="BOBF_sf"/>
</dbReference>
<keyword evidence="4" id="KW-1185">Reference proteome</keyword>
<comment type="caution">
    <text evidence="3">The sequence shown here is derived from an EMBL/GenBank/DDBJ whole genome shotgun (WGS) entry which is preliminary data.</text>
</comment>
<evidence type="ECO:0000313" key="4">
    <source>
        <dbReference type="Proteomes" id="UP000218427"/>
    </source>
</evidence>
<gene>
    <name evidence="3" type="ORF">AWR36_011700</name>
</gene>
<evidence type="ECO:0008006" key="5">
    <source>
        <dbReference type="Google" id="ProtNLM"/>
    </source>
</evidence>
<dbReference type="RefSeq" id="WP_067085138.1">
    <property type="nucleotide sequence ID" value="NZ_LRFG02000004.1"/>
</dbReference>
<keyword evidence="1 2" id="KW-0732">Signal</keyword>
<feature type="signal peptide" evidence="2">
    <location>
        <begin position="1"/>
        <end position="35"/>
    </location>
</feature>
<dbReference type="EMBL" id="LRFG02000004">
    <property type="protein sequence ID" value="PCO04669.1"/>
    <property type="molecule type" value="Genomic_DNA"/>
</dbReference>
<dbReference type="Proteomes" id="UP000218427">
    <property type="component" value="Unassembled WGS sequence"/>
</dbReference>
<evidence type="ECO:0000256" key="1">
    <source>
        <dbReference type="ARBA" id="ARBA00022729"/>
    </source>
</evidence>
<evidence type="ECO:0000256" key="2">
    <source>
        <dbReference type="SAM" id="SignalP"/>
    </source>
</evidence>
<name>A0ABX4HZB7_9GAMM</name>